<protein>
    <submittedName>
        <fullName evidence="2">Uncharacterized protein</fullName>
    </submittedName>
</protein>
<sequence>MKLLNESVTKEFCSLPVIITTFLVLVYICIGIDYVSNYINPQILNHPLFRFLVLALMAIAFSLDHYTGVIIGFAYLLTKHQMEMNKENFSFFKSKPTFTHVEKKAINSQKKYKTKAPNVTALPNNSIENEFTTKFTNKSQFKDAQSNVVNDTALDTEIRTWDKGYGAQGGVL</sequence>
<accession>A0A6C0L1D8</accession>
<reference evidence="2" key="1">
    <citation type="journal article" date="2020" name="Nature">
        <title>Giant virus diversity and host interactions through global metagenomics.</title>
        <authorList>
            <person name="Schulz F."/>
            <person name="Roux S."/>
            <person name="Paez-Espino D."/>
            <person name="Jungbluth S."/>
            <person name="Walsh D.A."/>
            <person name="Denef V.J."/>
            <person name="McMahon K.D."/>
            <person name="Konstantinidis K.T."/>
            <person name="Eloe-Fadrosh E.A."/>
            <person name="Kyrpides N.C."/>
            <person name="Woyke T."/>
        </authorList>
    </citation>
    <scope>NUCLEOTIDE SEQUENCE</scope>
    <source>
        <strain evidence="2">GVMAG-S-ERX555907-63</strain>
    </source>
</reference>
<organism evidence="2">
    <name type="scientific">viral metagenome</name>
    <dbReference type="NCBI Taxonomy" id="1070528"/>
    <lineage>
        <taxon>unclassified sequences</taxon>
        <taxon>metagenomes</taxon>
        <taxon>organismal metagenomes</taxon>
    </lineage>
</organism>
<name>A0A6C0L1D8_9ZZZZ</name>
<dbReference type="AlphaFoldDB" id="A0A6C0L1D8"/>
<proteinExistence type="predicted"/>
<evidence type="ECO:0000256" key="1">
    <source>
        <dbReference type="SAM" id="Phobius"/>
    </source>
</evidence>
<evidence type="ECO:0000313" key="2">
    <source>
        <dbReference type="EMBL" id="QHU22720.1"/>
    </source>
</evidence>
<feature type="transmembrane region" description="Helical" evidence="1">
    <location>
        <begin position="48"/>
        <end position="77"/>
    </location>
</feature>
<dbReference type="EMBL" id="MN741017">
    <property type="protein sequence ID" value="QHU22720.1"/>
    <property type="molecule type" value="Genomic_DNA"/>
</dbReference>
<keyword evidence="1" id="KW-0472">Membrane</keyword>
<keyword evidence="1" id="KW-0812">Transmembrane</keyword>
<keyword evidence="1" id="KW-1133">Transmembrane helix</keyword>
<feature type="transmembrane region" description="Helical" evidence="1">
    <location>
        <begin position="12"/>
        <end position="36"/>
    </location>
</feature>